<evidence type="ECO:0000313" key="8">
    <source>
        <dbReference type="RefSeq" id="XP_030074594.1"/>
    </source>
</evidence>
<dbReference type="KEGG" id="muo:115480222"/>
<dbReference type="Pfam" id="PF00335">
    <property type="entry name" value="Tetraspanin"/>
    <property type="match status" value="1"/>
</dbReference>
<dbReference type="OrthoDB" id="10033535at2759"/>
<dbReference type="PRINTS" id="PR00259">
    <property type="entry name" value="TMFOUR"/>
</dbReference>
<feature type="transmembrane region" description="Helical" evidence="6">
    <location>
        <begin position="86"/>
        <end position="106"/>
    </location>
</feature>
<gene>
    <name evidence="8" type="primary">LOC115480222</name>
</gene>
<feature type="transmembrane region" description="Helical" evidence="6">
    <location>
        <begin position="48"/>
        <end position="74"/>
    </location>
</feature>
<keyword evidence="7" id="KW-1185">Reference proteome</keyword>
<reference evidence="8" key="2">
    <citation type="submission" date="2025-08" db="UniProtKB">
        <authorList>
            <consortium name="RefSeq"/>
        </authorList>
    </citation>
    <scope>IDENTIFICATION</scope>
</reference>
<comment type="similarity">
    <text evidence="2 6">Belongs to the tetraspanin (TM4SF) family.</text>
</comment>
<evidence type="ECO:0000256" key="2">
    <source>
        <dbReference type="ARBA" id="ARBA00006840"/>
    </source>
</evidence>
<feature type="transmembrane region" description="Helical" evidence="6">
    <location>
        <begin position="12"/>
        <end position="36"/>
    </location>
</feature>
<proteinExistence type="inferred from homology"/>
<evidence type="ECO:0000313" key="7">
    <source>
        <dbReference type="Proteomes" id="UP000515156"/>
    </source>
</evidence>
<feature type="transmembrane region" description="Helical" evidence="6">
    <location>
        <begin position="207"/>
        <end position="227"/>
    </location>
</feature>
<comment type="subcellular location">
    <subcellularLocation>
        <location evidence="1 6">Membrane</location>
        <topology evidence="1 6">Multi-pass membrane protein</topology>
    </subcellularLocation>
</comment>
<protein>
    <recommendedName>
        <fullName evidence="6">Tetraspanin</fullName>
    </recommendedName>
</protein>
<dbReference type="AlphaFoldDB" id="A0A6P7ZG88"/>
<sequence>MCPCCLQLSRPLLAFLGFLCWGVAGIMAFGGAFLILTYQNHKYFFRDYYILVPGWLAVIVALLLILIGILGVCIPIKESRFQQGSFLFFIIVVLCLEVSAAVMSYLSVNRIEYELSTVGKVFGQYNGSDYDDGSRAVDTLQKQLKCCGVDSYTDWQTTSWFIHSGSTNVPVSCCKSMDTTCFGDVIQPDLLYQKGCLRKLQNQLKLFVMFLFWSSITAIALAVLAAVSDGALMGQRPFQDYRILDSATFT</sequence>
<dbReference type="Proteomes" id="UP000515156">
    <property type="component" value="Chromosome 11"/>
</dbReference>
<evidence type="ECO:0000256" key="4">
    <source>
        <dbReference type="ARBA" id="ARBA00022989"/>
    </source>
</evidence>
<dbReference type="PANTHER" id="PTHR19282:SF477">
    <property type="entry name" value="TETRASPANIN"/>
    <property type="match status" value="1"/>
</dbReference>
<evidence type="ECO:0000256" key="6">
    <source>
        <dbReference type="RuleBase" id="RU361218"/>
    </source>
</evidence>
<keyword evidence="4 6" id="KW-1133">Transmembrane helix</keyword>
<dbReference type="Gene3D" id="1.10.1450.10">
    <property type="entry name" value="Tetraspanin"/>
    <property type="match status" value="1"/>
</dbReference>
<dbReference type="InParanoid" id="A0A6P7ZG88"/>
<dbReference type="InterPro" id="IPR000301">
    <property type="entry name" value="Tetraspanin_animals"/>
</dbReference>
<dbReference type="RefSeq" id="XP_030074594.1">
    <property type="nucleotide sequence ID" value="XM_030218734.1"/>
</dbReference>
<keyword evidence="3 6" id="KW-0812">Transmembrane</keyword>
<dbReference type="GeneID" id="115480222"/>
<accession>A0A6P7ZG88</accession>
<dbReference type="InterPro" id="IPR018499">
    <property type="entry name" value="Tetraspanin/Peripherin"/>
</dbReference>
<dbReference type="PIRSF" id="PIRSF002419">
    <property type="entry name" value="Tetraspanin"/>
    <property type="match status" value="1"/>
</dbReference>
<dbReference type="PANTHER" id="PTHR19282">
    <property type="entry name" value="TETRASPANIN"/>
    <property type="match status" value="1"/>
</dbReference>
<dbReference type="InterPro" id="IPR008952">
    <property type="entry name" value="Tetraspanin_EC2_sf"/>
</dbReference>
<dbReference type="GO" id="GO:0005886">
    <property type="term" value="C:plasma membrane"/>
    <property type="evidence" value="ECO:0007669"/>
    <property type="project" value="TreeGrafter"/>
</dbReference>
<organism evidence="7 8">
    <name type="scientific">Microcaecilia unicolor</name>
    <dbReference type="NCBI Taxonomy" id="1415580"/>
    <lineage>
        <taxon>Eukaryota</taxon>
        <taxon>Metazoa</taxon>
        <taxon>Chordata</taxon>
        <taxon>Craniata</taxon>
        <taxon>Vertebrata</taxon>
        <taxon>Euteleostomi</taxon>
        <taxon>Amphibia</taxon>
        <taxon>Gymnophiona</taxon>
        <taxon>Siphonopidae</taxon>
        <taxon>Microcaecilia</taxon>
    </lineage>
</organism>
<name>A0A6P7ZG88_9AMPH</name>
<dbReference type="SUPFAM" id="SSF48652">
    <property type="entry name" value="Tetraspanin"/>
    <property type="match status" value="1"/>
</dbReference>
<reference evidence="7" key="1">
    <citation type="submission" date="2024-06" db="UniProtKB">
        <authorList>
            <consortium name="RefSeq"/>
        </authorList>
    </citation>
    <scope>NUCLEOTIDE SEQUENCE [LARGE SCALE GENOMIC DNA]</scope>
</reference>
<keyword evidence="5 6" id="KW-0472">Membrane</keyword>
<evidence type="ECO:0000256" key="5">
    <source>
        <dbReference type="ARBA" id="ARBA00023136"/>
    </source>
</evidence>
<evidence type="ECO:0000256" key="1">
    <source>
        <dbReference type="ARBA" id="ARBA00004141"/>
    </source>
</evidence>
<evidence type="ECO:0000256" key="3">
    <source>
        <dbReference type="ARBA" id="ARBA00022692"/>
    </source>
</evidence>